<evidence type="ECO:0000313" key="6">
    <source>
        <dbReference type="Proteomes" id="UP000542353"/>
    </source>
</evidence>
<dbReference type="Pfam" id="PF07690">
    <property type="entry name" value="MFS_1"/>
    <property type="match status" value="1"/>
</dbReference>
<dbReference type="Gene3D" id="1.20.1250.20">
    <property type="entry name" value="MFS general substrate transporter like domains"/>
    <property type="match status" value="2"/>
</dbReference>
<evidence type="ECO:0000256" key="3">
    <source>
        <dbReference type="ARBA" id="ARBA00023136"/>
    </source>
</evidence>
<proteinExistence type="predicted"/>
<keyword evidence="6" id="KW-1185">Reference proteome</keyword>
<evidence type="ECO:0000256" key="4">
    <source>
        <dbReference type="SAM" id="Phobius"/>
    </source>
</evidence>
<keyword evidence="2 4" id="KW-1133">Transmembrane helix</keyword>
<gene>
    <name evidence="5" type="ORF">HNR60_001651</name>
</gene>
<keyword evidence="3 4" id="KW-0472">Membrane</keyword>
<feature type="transmembrane region" description="Helical" evidence="4">
    <location>
        <begin position="88"/>
        <end position="108"/>
    </location>
</feature>
<name>A0A7W7Z3B8_9BRAD</name>
<dbReference type="AlphaFoldDB" id="A0A7W7Z3B8"/>
<feature type="transmembrane region" description="Helical" evidence="4">
    <location>
        <begin position="114"/>
        <end position="139"/>
    </location>
</feature>
<sequence>MTEAAQPSAGLRSESALRPAIRIRPRDWLAIGAVDAAAHSMNSLGPFVVGGLIEDLHFSATRMGIWSMTEMLAYAAAMFVLAPRAGRLSLPALAGGAALLAAIGQLLSAVVDSYAVLVLLRVATGTGFGLLNTAVNVFAARTASPDQAISFAMAMQTALFAAMGVALPSAGGFGGRPAMFLALGAFVLVLIPFMMLQPSGAPDSSPAPRCAPHRRPWPKLRHALPMLAATALFTFGSLAIWPFTERIGLAAGIGRAQFGYLTSLSNLLGFAACIGGGLLGARLGRTLPALLFLLASGVACLVQAAPPDAQAFSIAFVANYVLWFLAYPALIGAACALDPIGRLPTLCTATWLLSQAAGSVLAGAAGDAGNYSAIGWLGLACCAAAAALFLAVGLPLDRAARARRVPA</sequence>
<dbReference type="SUPFAM" id="SSF103473">
    <property type="entry name" value="MFS general substrate transporter"/>
    <property type="match status" value="1"/>
</dbReference>
<reference evidence="5 6" key="1">
    <citation type="submission" date="2020-08" db="EMBL/GenBank/DDBJ databases">
        <title>Genomic Encyclopedia of Type Strains, Phase IV (KMG-IV): sequencing the most valuable type-strain genomes for metagenomic binning, comparative biology and taxonomic classification.</title>
        <authorList>
            <person name="Goeker M."/>
        </authorList>
    </citation>
    <scope>NUCLEOTIDE SEQUENCE [LARGE SCALE GENOMIC DNA]</scope>
    <source>
        <strain evidence="5 6">DSM 12706</strain>
    </source>
</reference>
<evidence type="ECO:0000256" key="1">
    <source>
        <dbReference type="ARBA" id="ARBA00022692"/>
    </source>
</evidence>
<feature type="transmembrane region" description="Helical" evidence="4">
    <location>
        <begin position="343"/>
        <end position="365"/>
    </location>
</feature>
<dbReference type="RefSeq" id="WP_184256242.1">
    <property type="nucleotide sequence ID" value="NZ_JACHIH010000007.1"/>
</dbReference>
<dbReference type="GO" id="GO:0022857">
    <property type="term" value="F:transmembrane transporter activity"/>
    <property type="evidence" value="ECO:0007669"/>
    <property type="project" value="InterPro"/>
</dbReference>
<comment type="caution">
    <text evidence="5">The sequence shown here is derived from an EMBL/GenBank/DDBJ whole genome shotgun (WGS) entry which is preliminary data.</text>
</comment>
<feature type="transmembrane region" description="Helical" evidence="4">
    <location>
        <begin position="287"/>
        <end position="305"/>
    </location>
</feature>
<evidence type="ECO:0000313" key="5">
    <source>
        <dbReference type="EMBL" id="MBB5046902.1"/>
    </source>
</evidence>
<feature type="transmembrane region" description="Helical" evidence="4">
    <location>
        <begin position="151"/>
        <end position="171"/>
    </location>
</feature>
<feature type="transmembrane region" description="Helical" evidence="4">
    <location>
        <begin position="223"/>
        <end position="243"/>
    </location>
</feature>
<feature type="transmembrane region" description="Helical" evidence="4">
    <location>
        <begin position="177"/>
        <end position="196"/>
    </location>
</feature>
<feature type="transmembrane region" description="Helical" evidence="4">
    <location>
        <begin position="258"/>
        <end position="280"/>
    </location>
</feature>
<dbReference type="Proteomes" id="UP000542353">
    <property type="component" value="Unassembled WGS sequence"/>
</dbReference>
<organism evidence="5 6">
    <name type="scientific">Rhodopseudomonas rhenobacensis</name>
    <dbReference type="NCBI Taxonomy" id="87461"/>
    <lineage>
        <taxon>Bacteria</taxon>
        <taxon>Pseudomonadati</taxon>
        <taxon>Pseudomonadota</taxon>
        <taxon>Alphaproteobacteria</taxon>
        <taxon>Hyphomicrobiales</taxon>
        <taxon>Nitrobacteraceae</taxon>
        <taxon>Rhodopseudomonas</taxon>
    </lineage>
</organism>
<protein>
    <submittedName>
        <fullName evidence="5">Putative MFS family arabinose efflux permease</fullName>
    </submittedName>
</protein>
<feature type="transmembrane region" description="Helical" evidence="4">
    <location>
        <begin position="371"/>
        <end position="394"/>
    </location>
</feature>
<dbReference type="InterPro" id="IPR011701">
    <property type="entry name" value="MFS"/>
</dbReference>
<dbReference type="InterPro" id="IPR036259">
    <property type="entry name" value="MFS_trans_sf"/>
</dbReference>
<accession>A0A7W7Z3B8</accession>
<keyword evidence="1 4" id="KW-0812">Transmembrane</keyword>
<evidence type="ECO:0000256" key="2">
    <source>
        <dbReference type="ARBA" id="ARBA00022989"/>
    </source>
</evidence>
<feature type="transmembrane region" description="Helical" evidence="4">
    <location>
        <begin position="311"/>
        <end position="331"/>
    </location>
</feature>
<feature type="transmembrane region" description="Helical" evidence="4">
    <location>
        <begin position="63"/>
        <end position="81"/>
    </location>
</feature>
<dbReference type="EMBL" id="JACHIH010000007">
    <property type="protein sequence ID" value="MBB5046902.1"/>
    <property type="molecule type" value="Genomic_DNA"/>
</dbReference>